<protein>
    <submittedName>
        <fullName evidence="2">Uncharacterized protein</fullName>
    </submittedName>
</protein>
<name>A0AAE1MA01_9FABA</name>
<feature type="region of interest" description="Disordered" evidence="1">
    <location>
        <begin position="57"/>
        <end position="86"/>
    </location>
</feature>
<evidence type="ECO:0000313" key="2">
    <source>
        <dbReference type="EMBL" id="KAK4257935.1"/>
    </source>
</evidence>
<dbReference type="Proteomes" id="UP001293593">
    <property type="component" value="Unassembled WGS sequence"/>
</dbReference>
<keyword evidence="3" id="KW-1185">Reference proteome</keyword>
<sequence>MHKLRNSITASTAPCISDQSFMFGRKINIRVIPRARIGGRKEIGFDLTKLRLRKKSKKLEEGSARTRVLEERSRRNQPSQSSFERNSKLKDHVHALLDQEIWIFISGDFPGLL</sequence>
<evidence type="ECO:0000313" key="3">
    <source>
        <dbReference type="Proteomes" id="UP001293593"/>
    </source>
</evidence>
<dbReference type="AlphaFoldDB" id="A0AAE1MA01"/>
<feature type="compositionally biased region" description="Basic and acidic residues" evidence="1">
    <location>
        <begin position="58"/>
        <end position="74"/>
    </location>
</feature>
<organism evidence="2 3">
    <name type="scientific">Acacia crassicarpa</name>
    <name type="common">northern wattle</name>
    <dbReference type="NCBI Taxonomy" id="499986"/>
    <lineage>
        <taxon>Eukaryota</taxon>
        <taxon>Viridiplantae</taxon>
        <taxon>Streptophyta</taxon>
        <taxon>Embryophyta</taxon>
        <taxon>Tracheophyta</taxon>
        <taxon>Spermatophyta</taxon>
        <taxon>Magnoliopsida</taxon>
        <taxon>eudicotyledons</taxon>
        <taxon>Gunneridae</taxon>
        <taxon>Pentapetalae</taxon>
        <taxon>rosids</taxon>
        <taxon>fabids</taxon>
        <taxon>Fabales</taxon>
        <taxon>Fabaceae</taxon>
        <taxon>Caesalpinioideae</taxon>
        <taxon>mimosoid clade</taxon>
        <taxon>Acacieae</taxon>
        <taxon>Acacia</taxon>
    </lineage>
</organism>
<comment type="caution">
    <text evidence="2">The sequence shown here is derived from an EMBL/GenBank/DDBJ whole genome shotgun (WGS) entry which is preliminary data.</text>
</comment>
<accession>A0AAE1MA01</accession>
<dbReference type="EMBL" id="JAWXYG010000012">
    <property type="protein sequence ID" value="KAK4257935.1"/>
    <property type="molecule type" value="Genomic_DNA"/>
</dbReference>
<reference evidence="2" key="1">
    <citation type="submission" date="2023-10" db="EMBL/GenBank/DDBJ databases">
        <title>Chromosome-level genome of the transformable northern wattle, Acacia crassicarpa.</title>
        <authorList>
            <person name="Massaro I."/>
            <person name="Sinha N.R."/>
            <person name="Poethig S."/>
            <person name="Leichty A.R."/>
        </authorList>
    </citation>
    <scope>NUCLEOTIDE SEQUENCE</scope>
    <source>
        <strain evidence="2">Acra3RX</strain>
        <tissue evidence="2">Leaf</tissue>
    </source>
</reference>
<proteinExistence type="predicted"/>
<evidence type="ECO:0000256" key="1">
    <source>
        <dbReference type="SAM" id="MobiDB-lite"/>
    </source>
</evidence>
<gene>
    <name evidence="2" type="ORF">QN277_007457</name>
</gene>